<feature type="domain" description="Beta-lactamase-related" evidence="4">
    <location>
        <begin position="498"/>
        <end position="817"/>
    </location>
</feature>
<keyword evidence="2" id="KW-0808">Transferase</keyword>
<keyword evidence="1" id="KW-0489">Methyltransferase</keyword>
<dbReference type="PANTHER" id="PTHR43712:SF12">
    <property type="entry name" value="STERIGMATOCYSTIN 8-O-METHYLTRANSFERASE"/>
    <property type="match status" value="1"/>
</dbReference>
<evidence type="ECO:0000256" key="3">
    <source>
        <dbReference type="ARBA" id="ARBA00022691"/>
    </source>
</evidence>
<feature type="domain" description="Beta-lactamase-like ARB-00930-like C-terminal" evidence="7">
    <location>
        <begin position="843"/>
        <end position="980"/>
    </location>
</feature>
<dbReference type="InterPro" id="IPR012338">
    <property type="entry name" value="Beta-lactam/transpept-like"/>
</dbReference>
<evidence type="ECO:0000256" key="1">
    <source>
        <dbReference type="ARBA" id="ARBA00022603"/>
    </source>
</evidence>
<comment type="caution">
    <text evidence="8">The sequence shown here is derived from an EMBL/GenBank/DDBJ whole genome shotgun (WGS) entry which is preliminary data.</text>
</comment>
<dbReference type="PROSITE" id="PS51683">
    <property type="entry name" value="SAM_OMT_II"/>
    <property type="match status" value="1"/>
</dbReference>
<feature type="domain" description="O-methyltransferase C-terminal" evidence="5">
    <location>
        <begin position="188"/>
        <end position="389"/>
    </location>
</feature>
<dbReference type="Pfam" id="PF26335">
    <property type="entry name" value="ARB_00930_C"/>
    <property type="match status" value="1"/>
</dbReference>
<reference evidence="8 9" key="1">
    <citation type="submission" date="2019-03" db="EMBL/GenBank/DDBJ databases">
        <title>Draft genome sequence of Xylaria hypoxylon DSM 108379, a ubiquitous saprotrophic-parasitic fungi on hardwood.</title>
        <authorList>
            <person name="Buettner E."/>
            <person name="Leonhardt S."/>
            <person name="Gebauer A.M."/>
            <person name="Liers C."/>
            <person name="Hofrichter M."/>
            <person name="Kellner H."/>
        </authorList>
    </citation>
    <scope>NUCLEOTIDE SEQUENCE [LARGE SCALE GENOMIC DNA]</scope>
    <source>
        <strain evidence="8 9">DSM 108379</strain>
    </source>
</reference>
<dbReference type="Gene3D" id="1.10.10.10">
    <property type="entry name" value="Winged helix-like DNA-binding domain superfamily/Winged helix DNA-binding domain"/>
    <property type="match status" value="1"/>
</dbReference>
<dbReference type="GO" id="GO:0008171">
    <property type="term" value="F:O-methyltransferase activity"/>
    <property type="evidence" value="ECO:0007669"/>
    <property type="project" value="InterPro"/>
</dbReference>
<dbReference type="PANTHER" id="PTHR43712">
    <property type="entry name" value="PUTATIVE (AFU_ORTHOLOGUE AFUA_4G14580)-RELATED"/>
    <property type="match status" value="1"/>
</dbReference>
<dbReference type="AlphaFoldDB" id="A0A4Z0Y4T2"/>
<dbReference type="Pfam" id="PF00891">
    <property type="entry name" value="Methyltransf_2"/>
    <property type="match status" value="1"/>
</dbReference>
<dbReference type="CDD" id="cd02440">
    <property type="entry name" value="AdoMet_MTases"/>
    <property type="match status" value="1"/>
</dbReference>
<dbReference type="InterPro" id="IPR036388">
    <property type="entry name" value="WH-like_DNA-bd_sf"/>
</dbReference>
<keyword evidence="9" id="KW-1185">Reference proteome</keyword>
<organism evidence="8 9">
    <name type="scientific">Xylaria hypoxylon</name>
    <dbReference type="NCBI Taxonomy" id="37992"/>
    <lineage>
        <taxon>Eukaryota</taxon>
        <taxon>Fungi</taxon>
        <taxon>Dikarya</taxon>
        <taxon>Ascomycota</taxon>
        <taxon>Pezizomycotina</taxon>
        <taxon>Sordariomycetes</taxon>
        <taxon>Xylariomycetidae</taxon>
        <taxon>Xylariales</taxon>
        <taxon>Xylariaceae</taxon>
        <taxon>Xylaria</taxon>
    </lineage>
</organism>
<dbReference type="InterPro" id="IPR036390">
    <property type="entry name" value="WH_DNA-bd_sf"/>
</dbReference>
<keyword evidence="3" id="KW-0949">S-adenosyl-L-methionine</keyword>
<dbReference type="Pfam" id="PF08100">
    <property type="entry name" value="Dimerisation"/>
    <property type="match status" value="1"/>
</dbReference>
<accession>A0A4Z0Y4T2</accession>
<proteinExistence type="predicted"/>
<dbReference type="InterPro" id="IPR001077">
    <property type="entry name" value="COMT_C"/>
</dbReference>
<evidence type="ECO:0008006" key="10">
    <source>
        <dbReference type="Google" id="ProtNLM"/>
    </source>
</evidence>
<evidence type="ECO:0000259" key="6">
    <source>
        <dbReference type="Pfam" id="PF08100"/>
    </source>
</evidence>
<evidence type="ECO:0000256" key="2">
    <source>
        <dbReference type="ARBA" id="ARBA00022679"/>
    </source>
</evidence>
<evidence type="ECO:0000259" key="5">
    <source>
        <dbReference type="Pfam" id="PF00891"/>
    </source>
</evidence>
<dbReference type="SUPFAM" id="SSF56601">
    <property type="entry name" value="beta-lactamase/transpeptidase-like"/>
    <property type="match status" value="1"/>
</dbReference>
<dbReference type="SUPFAM" id="SSF53335">
    <property type="entry name" value="S-adenosyl-L-methionine-dependent methyltransferases"/>
    <property type="match status" value="1"/>
</dbReference>
<dbReference type="InterPro" id="IPR016461">
    <property type="entry name" value="COMT-like"/>
</dbReference>
<evidence type="ECO:0000259" key="4">
    <source>
        <dbReference type="Pfam" id="PF00144"/>
    </source>
</evidence>
<name>A0A4Z0Y4T2_9PEZI</name>
<dbReference type="SUPFAM" id="SSF46785">
    <property type="entry name" value="Winged helix' DNA-binding domain"/>
    <property type="match status" value="1"/>
</dbReference>
<protein>
    <recommendedName>
        <fullName evidence="10">O-methyltransferase domain-containing protein</fullName>
    </recommendedName>
</protein>
<dbReference type="InterPro" id="IPR012967">
    <property type="entry name" value="COMT_dimerisation"/>
</dbReference>
<dbReference type="OrthoDB" id="10250282at2759"/>
<dbReference type="Proteomes" id="UP000297716">
    <property type="component" value="Unassembled WGS sequence"/>
</dbReference>
<dbReference type="InterPro" id="IPR029063">
    <property type="entry name" value="SAM-dependent_MTases_sf"/>
</dbReference>
<dbReference type="STRING" id="37992.A0A4Z0Y4T2"/>
<sequence>MAPDNGNESILLLAERVLENTKAISKYFESSNVALPTFSPTAQQPPSTPEFEELQTILSAQLEDLQLLVNGPPRFYRHFLMRGYEIAAFQIALDFDFFTLVPSEGHISAEDLANKAGLDQDRTSRIMRLLITHRFFQERSPGFFSHNSFSIALQRDDDIRAMVHYSFDEMLKASAELSVALKANPFEADSVHCPFFARFGTPIFDYYKKHPEHSGRFAKAMAGWRKNKYRWADLEGTVVDIGGGSGHVSMELARHFPHLKFVVQDGGDAMLAQGQRLLTDDIRDRISFTKASFFEPQKYMPASAYLIRQCTHNWADHDVVTMLRSIVPGLEGSPPGTPLLINDMILPEPVSQVPSIWERERRQADILMLICYGAKQRTVAEFRALLNKADSRYIDAAAMRYLLVALLVSSLHLSGAQGKERICPLKGPQFPAPTGLGSEALFRNATRVIERAIRANLTAAPYNETTFSIGMFSTTDDQLLYEFHHTDPTVATSRIGANEVDADSIYRIASITKILTLYQWLIADGDRKFNSPISDFIPQLLQYATDKDDYPAPSWDEITVNDLAMFLAGIGRDYGLNDVAIPGYITSLLPAMAAAVLPNNPENGIDVPQSDDPVCGYFTSNVTYVPCSREVYIQKVANLASSFEPSYTPSYSNANFAVLGIALENMLGASIQDIFNKSVAEPLGLRSTTIGNPLQTTNNSVIPGGGLTRSGWDDALGPLNSAAGGFSTTNELSAIGRSILNSTLMAQATTRRWFVTTTFVDTIDQAVGRGWEIFRVRINGHSIDLFTKSGNWGVYNSVLFLLPAYDFGFSILSASSAAGGALVSDLPNMIVNTLLPSLEMITKQQASANFAGRYTSDTTNTSVTVTTDGSKGLQVTEYIVGGVDLLGSVFALFGADVDLRLVPNQLYGGGDTRRVGFSAVYQPPTAIPPKDEFYWPCESWLDVDDFTYASVPLGLMAFDVDADGNATSVRLVALRETLHRQ</sequence>
<dbReference type="InterPro" id="IPR058664">
    <property type="entry name" value="ARB_00930-like_C"/>
</dbReference>
<dbReference type="Gene3D" id="3.40.710.10">
    <property type="entry name" value="DD-peptidase/beta-lactamase superfamily"/>
    <property type="match status" value="1"/>
</dbReference>
<dbReference type="InterPro" id="IPR001466">
    <property type="entry name" value="Beta-lactam-related"/>
</dbReference>
<dbReference type="Gene3D" id="3.40.50.150">
    <property type="entry name" value="Vaccinia Virus protein VP39"/>
    <property type="match status" value="1"/>
</dbReference>
<dbReference type="EMBL" id="SKBN01000351">
    <property type="protein sequence ID" value="TGJ78774.1"/>
    <property type="molecule type" value="Genomic_DNA"/>
</dbReference>
<evidence type="ECO:0000259" key="7">
    <source>
        <dbReference type="Pfam" id="PF26335"/>
    </source>
</evidence>
<feature type="domain" description="O-methyltransferase dimerisation" evidence="6">
    <location>
        <begin position="87"/>
        <end position="150"/>
    </location>
</feature>
<dbReference type="Pfam" id="PF00144">
    <property type="entry name" value="Beta-lactamase"/>
    <property type="match status" value="1"/>
</dbReference>
<dbReference type="GO" id="GO:0032259">
    <property type="term" value="P:methylation"/>
    <property type="evidence" value="ECO:0007669"/>
    <property type="project" value="UniProtKB-KW"/>
</dbReference>
<evidence type="ECO:0000313" key="8">
    <source>
        <dbReference type="EMBL" id="TGJ78774.1"/>
    </source>
</evidence>
<evidence type="ECO:0000313" key="9">
    <source>
        <dbReference type="Proteomes" id="UP000297716"/>
    </source>
</evidence>
<gene>
    <name evidence="8" type="ORF">E0Z10_g9990</name>
</gene>